<dbReference type="Pfam" id="PF01485">
    <property type="entry name" value="IBR"/>
    <property type="match status" value="1"/>
</dbReference>
<keyword evidence="4" id="KW-0862">Zinc</keyword>
<evidence type="ECO:0000313" key="7">
    <source>
        <dbReference type="Proteomes" id="UP000663864"/>
    </source>
</evidence>
<evidence type="ECO:0000256" key="1">
    <source>
        <dbReference type="ARBA" id="ARBA00022723"/>
    </source>
</evidence>
<dbReference type="EMBL" id="CAJNOT010006458">
    <property type="protein sequence ID" value="CAF1490007.1"/>
    <property type="molecule type" value="Genomic_DNA"/>
</dbReference>
<accession>A0A815SHX1</accession>
<feature type="domain" description="IBR" evidence="5">
    <location>
        <begin position="3"/>
        <end position="47"/>
    </location>
</feature>
<sequence length="61" mass="6942">MERFIRCAHGCGSGQIHSNSDPKVICVPCGKSTCFHHKIPWHDGITCENYEQRARKLDQKS</sequence>
<gene>
    <name evidence="6" type="ORF">ZHD862_LOCUS36958</name>
</gene>
<evidence type="ECO:0000256" key="4">
    <source>
        <dbReference type="ARBA" id="ARBA00022833"/>
    </source>
</evidence>
<evidence type="ECO:0000256" key="3">
    <source>
        <dbReference type="ARBA" id="ARBA00022786"/>
    </source>
</evidence>
<protein>
    <recommendedName>
        <fullName evidence="5">IBR domain-containing protein</fullName>
    </recommendedName>
</protein>
<dbReference type="Proteomes" id="UP000663864">
    <property type="component" value="Unassembled WGS sequence"/>
</dbReference>
<dbReference type="GO" id="GO:0008270">
    <property type="term" value="F:zinc ion binding"/>
    <property type="evidence" value="ECO:0007669"/>
    <property type="project" value="UniProtKB-KW"/>
</dbReference>
<evidence type="ECO:0000313" key="6">
    <source>
        <dbReference type="EMBL" id="CAF1490007.1"/>
    </source>
</evidence>
<dbReference type="SUPFAM" id="SSF57850">
    <property type="entry name" value="RING/U-box"/>
    <property type="match status" value="1"/>
</dbReference>
<proteinExistence type="predicted"/>
<evidence type="ECO:0000256" key="2">
    <source>
        <dbReference type="ARBA" id="ARBA00022771"/>
    </source>
</evidence>
<feature type="non-terminal residue" evidence="6">
    <location>
        <position position="61"/>
    </location>
</feature>
<organism evidence="6 7">
    <name type="scientific">Rotaria sordida</name>
    <dbReference type="NCBI Taxonomy" id="392033"/>
    <lineage>
        <taxon>Eukaryota</taxon>
        <taxon>Metazoa</taxon>
        <taxon>Spiralia</taxon>
        <taxon>Gnathifera</taxon>
        <taxon>Rotifera</taxon>
        <taxon>Eurotatoria</taxon>
        <taxon>Bdelloidea</taxon>
        <taxon>Philodinida</taxon>
        <taxon>Philodinidae</taxon>
        <taxon>Rotaria</taxon>
    </lineage>
</organism>
<dbReference type="AlphaFoldDB" id="A0A815SHX1"/>
<dbReference type="InterPro" id="IPR002867">
    <property type="entry name" value="IBR_dom"/>
</dbReference>
<comment type="caution">
    <text evidence="6">The sequence shown here is derived from an EMBL/GenBank/DDBJ whole genome shotgun (WGS) entry which is preliminary data.</text>
</comment>
<reference evidence="6" key="1">
    <citation type="submission" date="2021-02" db="EMBL/GenBank/DDBJ databases">
        <authorList>
            <person name="Nowell W R."/>
        </authorList>
    </citation>
    <scope>NUCLEOTIDE SEQUENCE</scope>
</reference>
<keyword evidence="3" id="KW-0833">Ubl conjugation pathway</keyword>
<keyword evidence="2" id="KW-0863">Zinc-finger</keyword>
<keyword evidence="1" id="KW-0479">Metal-binding</keyword>
<evidence type="ECO:0000259" key="5">
    <source>
        <dbReference type="Pfam" id="PF01485"/>
    </source>
</evidence>
<name>A0A815SHX1_9BILA</name>